<dbReference type="PROSITE" id="PS51819">
    <property type="entry name" value="VOC"/>
    <property type="match status" value="1"/>
</dbReference>
<dbReference type="AlphaFoldDB" id="A0A6C2YL17"/>
<reference evidence="2" key="1">
    <citation type="submission" date="2019-04" db="EMBL/GenBank/DDBJ databases">
        <authorList>
            <consortium name="Science for Life Laboratories"/>
        </authorList>
    </citation>
    <scope>NUCLEOTIDE SEQUENCE</scope>
    <source>
        <strain evidence="2">MBLW1</strain>
    </source>
</reference>
<dbReference type="PANTHER" id="PTHR33993:SF2">
    <property type="entry name" value="VOC DOMAIN-CONTAINING PROTEIN"/>
    <property type="match status" value="1"/>
</dbReference>
<dbReference type="EMBL" id="LR593887">
    <property type="protein sequence ID" value="VTR98925.1"/>
    <property type="molecule type" value="Genomic_DNA"/>
</dbReference>
<gene>
    <name evidence="2" type="ORF">GMBLW1_23480</name>
</gene>
<name>A0A6C2YL17_9BACT</name>
<dbReference type="SUPFAM" id="SSF54593">
    <property type="entry name" value="Glyoxalase/Bleomycin resistance protein/Dihydroxybiphenyl dioxygenase"/>
    <property type="match status" value="1"/>
</dbReference>
<feature type="domain" description="VOC" evidence="1">
    <location>
        <begin position="3"/>
        <end position="123"/>
    </location>
</feature>
<dbReference type="InterPro" id="IPR037523">
    <property type="entry name" value="VOC_core"/>
</dbReference>
<dbReference type="Proteomes" id="UP000464378">
    <property type="component" value="Chromosome"/>
</dbReference>
<dbReference type="InterPro" id="IPR004360">
    <property type="entry name" value="Glyas_Fos-R_dOase_dom"/>
</dbReference>
<accession>A0A6C2YL17</accession>
<dbReference type="RefSeq" id="WP_162656793.1">
    <property type="nucleotide sequence ID" value="NZ_LR593887.1"/>
</dbReference>
<evidence type="ECO:0000313" key="3">
    <source>
        <dbReference type="Proteomes" id="UP000464378"/>
    </source>
</evidence>
<evidence type="ECO:0000259" key="1">
    <source>
        <dbReference type="PROSITE" id="PS51819"/>
    </source>
</evidence>
<dbReference type="PANTHER" id="PTHR33993">
    <property type="entry name" value="GLYOXALASE-RELATED"/>
    <property type="match status" value="1"/>
</dbReference>
<evidence type="ECO:0000313" key="2">
    <source>
        <dbReference type="EMBL" id="VIP01612.1"/>
    </source>
</evidence>
<dbReference type="Gene3D" id="3.10.180.10">
    <property type="entry name" value="2,3-Dihydroxybiphenyl 1,2-Dioxygenase, domain 1"/>
    <property type="match status" value="1"/>
</dbReference>
<dbReference type="CDD" id="cd07247">
    <property type="entry name" value="SgaA_N_like"/>
    <property type="match status" value="1"/>
</dbReference>
<sequence length="130" mass="14225">MGRVKHFEIHVSNPEAAIAFYSKLLGWKFTKMEQMPYWMIETGPREEPGIDGGMLERPCPKPELNPALNAFVCTAEVSNLDDTMNEAVAMGAIVALPKMPIPGTGYVGYIIDPDGNTVGLFQPDHTVTMG</sequence>
<organism evidence="2">
    <name type="scientific">Tuwongella immobilis</name>
    <dbReference type="NCBI Taxonomy" id="692036"/>
    <lineage>
        <taxon>Bacteria</taxon>
        <taxon>Pseudomonadati</taxon>
        <taxon>Planctomycetota</taxon>
        <taxon>Planctomycetia</taxon>
        <taxon>Gemmatales</taxon>
        <taxon>Gemmataceae</taxon>
        <taxon>Tuwongella</taxon>
    </lineage>
</organism>
<dbReference type="KEGG" id="tim:GMBLW1_23480"/>
<dbReference type="Pfam" id="PF00903">
    <property type="entry name" value="Glyoxalase"/>
    <property type="match status" value="1"/>
</dbReference>
<dbReference type="InterPro" id="IPR052164">
    <property type="entry name" value="Anthracycline_SecMetBiosynth"/>
</dbReference>
<keyword evidence="3" id="KW-1185">Reference proteome</keyword>
<dbReference type="InParanoid" id="A0A6C2YL17"/>
<protein>
    <recommendedName>
        <fullName evidence="1">VOC domain-containing protein</fullName>
    </recommendedName>
</protein>
<dbReference type="InterPro" id="IPR029068">
    <property type="entry name" value="Glyas_Bleomycin-R_OHBP_Dase"/>
</dbReference>
<proteinExistence type="predicted"/>
<dbReference type="EMBL" id="LR586016">
    <property type="protein sequence ID" value="VIP01612.1"/>
    <property type="molecule type" value="Genomic_DNA"/>
</dbReference>